<evidence type="ECO:0008006" key="3">
    <source>
        <dbReference type="Google" id="ProtNLM"/>
    </source>
</evidence>
<dbReference type="RefSeq" id="WP_164045661.1">
    <property type="nucleotide sequence ID" value="NZ_WUFV01000001.1"/>
</dbReference>
<sequence length="229" mass="26467">MNSDHFDERSTSALMNIIQDKDAGNENRYAATQSVLRRWRQGVDLKFLIDLLLSESSRDRLRGAQYLAELGQEVEGLNVAATQLADDALSDCRRAFVEYTVNSGRYDQTISNALAKCLLDLNLYVRVEVINWAVHISDERFKNFSQLVEAGAGWPEFRFPNPLSNDFWNASILKRAVRGLDIIRCIRDGKEIEQIKKDFPEEDSFIFDTIQFSKTRRERLAKWQDKSQH</sequence>
<accession>A0A7K3V9T0</accession>
<organism evidence="1 2">
    <name type="scientific">Rhizobium leguminosarum</name>
    <dbReference type="NCBI Taxonomy" id="384"/>
    <lineage>
        <taxon>Bacteria</taxon>
        <taxon>Pseudomonadati</taxon>
        <taxon>Pseudomonadota</taxon>
        <taxon>Alphaproteobacteria</taxon>
        <taxon>Hyphomicrobiales</taxon>
        <taxon>Rhizobiaceae</taxon>
        <taxon>Rhizobium/Agrobacterium group</taxon>
        <taxon>Rhizobium</taxon>
    </lineage>
</organism>
<dbReference type="Proteomes" id="UP000471705">
    <property type="component" value="Unassembled WGS sequence"/>
</dbReference>
<dbReference type="InterPro" id="IPR011989">
    <property type="entry name" value="ARM-like"/>
</dbReference>
<dbReference type="SUPFAM" id="SSF48371">
    <property type="entry name" value="ARM repeat"/>
    <property type="match status" value="1"/>
</dbReference>
<dbReference type="InterPro" id="IPR016024">
    <property type="entry name" value="ARM-type_fold"/>
</dbReference>
<reference evidence="1 2" key="1">
    <citation type="submission" date="2019-12" db="EMBL/GenBank/DDBJ databases">
        <title>Rhizobium genotypes associated with high levels of biological nitrogen fixation by grain legumes in a temperate-maritime cropping system.</title>
        <authorList>
            <person name="Maluk M."/>
            <person name="Francesc Ferrando Molina F."/>
            <person name="Lopez Del Egido L."/>
            <person name="Lafos M."/>
            <person name="Langarica-Fuentes A."/>
            <person name="Gebre Yohannes G."/>
            <person name="Young M.W."/>
            <person name="Martin P."/>
            <person name="Gantlett R."/>
            <person name="Kenicer G."/>
            <person name="Hawes C."/>
            <person name="Begg G.S."/>
            <person name="Quilliam R.S."/>
            <person name="Squire G.R."/>
            <person name="Poole P.S."/>
            <person name="Young P.W."/>
            <person name="Iannetta P.M."/>
            <person name="James E.K."/>
        </authorList>
    </citation>
    <scope>NUCLEOTIDE SEQUENCE [LARGE SCALE GENOMIC DNA]</scope>
    <source>
        <strain evidence="1 2">JHI54</strain>
    </source>
</reference>
<name>A0A7K3V9T0_RHILE</name>
<protein>
    <recommendedName>
        <fullName evidence="3">HEAT repeat domain-containing protein</fullName>
    </recommendedName>
</protein>
<comment type="caution">
    <text evidence="1">The sequence shown here is derived from an EMBL/GenBank/DDBJ whole genome shotgun (WGS) entry which is preliminary data.</text>
</comment>
<gene>
    <name evidence="1" type="ORF">GR257_01575</name>
</gene>
<evidence type="ECO:0000313" key="2">
    <source>
        <dbReference type="Proteomes" id="UP000471705"/>
    </source>
</evidence>
<proteinExistence type="predicted"/>
<dbReference type="EMBL" id="WUFV01000001">
    <property type="protein sequence ID" value="NEK13542.1"/>
    <property type="molecule type" value="Genomic_DNA"/>
</dbReference>
<evidence type="ECO:0000313" key="1">
    <source>
        <dbReference type="EMBL" id="NEK13542.1"/>
    </source>
</evidence>
<dbReference type="AlphaFoldDB" id="A0A7K3V9T0"/>
<dbReference type="Gene3D" id="1.25.10.10">
    <property type="entry name" value="Leucine-rich Repeat Variant"/>
    <property type="match status" value="1"/>
</dbReference>